<feature type="transmembrane region" description="Helical" evidence="8">
    <location>
        <begin position="156"/>
        <end position="175"/>
    </location>
</feature>
<dbReference type="SUPFAM" id="SSF161098">
    <property type="entry name" value="MetI-like"/>
    <property type="match status" value="1"/>
</dbReference>
<evidence type="ECO:0000313" key="13">
    <source>
        <dbReference type="Proteomes" id="UP001245370"/>
    </source>
</evidence>
<feature type="transmembrane region" description="Helical" evidence="8">
    <location>
        <begin position="252"/>
        <end position="273"/>
    </location>
</feature>
<evidence type="ECO:0000256" key="5">
    <source>
        <dbReference type="ARBA" id="ARBA00022692"/>
    </source>
</evidence>
<evidence type="ECO:0000256" key="4">
    <source>
        <dbReference type="ARBA" id="ARBA00022475"/>
    </source>
</evidence>
<dbReference type="InterPro" id="IPR000515">
    <property type="entry name" value="MetI-like"/>
</dbReference>
<organism evidence="10 12">
    <name type="scientific">Xanthobacter flavus</name>
    <dbReference type="NCBI Taxonomy" id="281"/>
    <lineage>
        <taxon>Bacteria</taxon>
        <taxon>Pseudomonadati</taxon>
        <taxon>Pseudomonadota</taxon>
        <taxon>Alphaproteobacteria</taxon>
        <taxon>Hyphomicrobiales</taxon>
        <taxon>Xanthobacteraceae</taxon>
        <taxon>Xanthobacter</taxon>
    </lineage>
</organism>
<dbReference type="PANTHER" id="PTHR42929">
    <property type="entry name" value="INNER MEMBRANE ABC TRANSPORTER PERMEASE PROTEIN YDCU-RELATED-RELATED"/>
    <property type="match status" value="1"/>
</dbReference>
<dbReference type="EMBL" id="BSDO01000001">
    <property type="protein sequence ID" value="GLI21424.1"/>
    <property type="molecule type" value="Genomic_DNA"/>
</dbReference>
<comment type="similarity">
    <text evidence="2">Belongs to the binding-protein-dependent transport system permease family. CysTW subfamily.</text>
</comment>
<evidence type="ECO:0000313" key="12">
    <source>
        <dbReference type="Proteomes" id="UP001144397"/>
    </source>
</evidence>
<feature type="transmembrane region" description="Helical" evidence="8">
    <location>
        <begin position="103"/>
        <end position="122"/>
    </location>
</feature>
<keyword evidence="7 8" id="KW-0472">Membrane</keyword>
<evidence type="ECO:0000256" key="8">
    <source>
        <dbReference type="RuleBase" id="RU363032"/>
    </source>
</evidence>
<dbReference type="Proteomes" id="UP001144397">
    <property type="component" value="Unassembled WGS sequence"/>
</dbReference>
<sequence length="286" mass="31639">MRLDARKRNLLLIMPATIWLLVFAVAPVVLLFAMSFWTSSIFGTTPDLTLDNYRVILEDPIYFRVLLQTLRISVTVTALSLLISYPMAYFLATRPPAVKGTYLVLLFLPFWSSYVVRTFVWLPMLGRTGLVNAVLLHLGIISEPLDWLLYTEGTTHVALVYVYTLFMVLPIYLSLDRIDPKLIEAAADLGAGPFRTFRRVVLPLSMPGVLSGCIMVFLLACGAYVTPQLVGGTSGIMFGNVIAPQYTVTNNWALGAALSVVLIVVVTLCLVLFGRKVRLNDVFIGG</sequence>
<evidence type="ECO:0000313" key="11">
    <source>
        <dbReference type="EMBL" id="MDR6333148.1"/>
    </source>
</evidence>
<dbReference type="PANTHER" id="PTHR42929:SF1">
    <property type="entry name" value="INNER MEMBRANE ABC TRANSPORTER PERMEASE PROTEIN YDCU-RELATED"/>
    <property type="match status" value="1"/>
</dbReference>
<dbReference type="Gene3D" id="1.10.3720.10">
    <property type="entry name" value="MetI-like"/>
    <property type="match status" value="1"/>
</dbReference>
<dbReference type="RefSeq" id="WP_169121732.1">
    <property type="nucleotide sequence ID" value="NZ_BSDO01000001.1"/>
</dbReference>
<keyword evidence="13" id="KW-1185">Reference proteome</keyword>
<dbReference type="AlphaFoldDB" id="A0A9W6CIN7"/>
<dbReference type="PROSITE" id="PS50928">
    <property type="entry name" value="ABC_TM1"/>
    <property type="match status" value="1"/>
</dbReference>
<dbReference type="GeneID" id="95761891"/>
<evidence type="ECO:0000256" key="2">
    <source>
        <dbReference type="ARBA" id="ARBA00007069"/>
    </source>
</evidence>
<comment type="subcellular location">
    <subcellularLocation>
        <location evidence="1 8">Cell membrane</location>
        <topology evidence="1 8">Multi-pass membrane protein</topology>
    </subcellularLocation>
</comment>
<dbReference type="CDD" id="cd06261">
    <property type="entry name" value="TM_PBP2"/>
    <property type="match status" value="1"/>
</dbReference>
<name>A0A9W6CIN7_XANFL</name>
<evidence type="ECO:0000256" key="3">
    <source>
        <dbReference type="ARBA" id="ARBA00022448"/>
    </source>
</evidence>
<dbReference type="InterPro" id="IPR035906">
    <property type="entry name" value="MetI-like_sf"/>
</dbReference>
<keyword evidence="3 8" id="KW-0813">Transport</keyword>
<reference evidence="11 13" key="2">
    <citation type="submission" date="2023-07" db="EMBL/GenBank/DDBJ databases">
        <title>Genomic Encyclopedia of Type Strains, Phase IV (KMG-IV): sequencing the most valuable type-strain genomes for metagenomic binning, comparative biology and taxonomic classification.</title>
        <authorList>
            <person name="Goeker M."/>
        </authorList>
    </citation>
    <scope>NUCLEOTIDE SEQUENCE [LARGE SCALE GENOMIC DNA]</scope>
    <source>
        <strain evidence="11 13">DSM 338</strain>
    </source>
</reference>
<dbReference type="GO" id="GO:0055085">
    <property type="term" value="P:transmembrane transport"/>
    <property type="evidence" value="ECO:0007669"/>
    <property type="project" value="InterPro"/>
</dbReference>
<comment type="caution">
    <text evidence="10">The sequence shown here is derived from an EMBL/GenBank/DDBJ whole genome shotgun (WGS) entry which is preliminary data.</text>
</comment>
<dbReference type="Pfam" id="PF00528">
    <property type="entry name" value="BPD_transp_1"/>
    <property type="match status" value="1"/>
</dbReference>
<feature type="transmembrane region" description="Helical" evidence="8">
    <location>
        <begin position="204"/>
        <end position="225"/>
    </location>
</feature>
<keyword evidence="5 8" id="KW-0812">Transmembrane</keyword>
<evidence type="ECO:0000256" key="1">
    <source>
        <dbReference type="ARBA" id="ARBA00004651"/>
    </source>
</evidence>
<dbReference type="Proteomes" id="UP001245370">
    <property type="component" value="Unassembled WGS sequence"/>
</dbReference>
<accession>A0A9W6CIN7</accession>
<proteinExistence type="inferred from homology"/>
<evidence type="ECO:0000256" key="6">
    <source>
        <dbReference type="ARBA" id="ARBA00022989"/>
    </source>
</evidence>
<keyword evidence="6 8" id="KW-1133">Transmembrane helix</keyword>
<evidence type="ECO:0000313" key="10">
    <source>
        <dbReference type="EMBL" id="GLI21424.1"/>
    </source>
</evidence>
<feature type="transmembrane region" description="Helical" evidence="8">
    <location>
        <begin position="72"/>
        <end position="91"/>
    </location>
</feature>
<reference evidence="10" key="1">
    <citation type="submission" date="2022-12" db="EMBL/GenBank/DDBJ databases">
        <title>Reference genome sequencing for broad-spectrum identification of bacterial and archaeal isolates by mass spectrometry.</title>
        <authorList>
            <person name="Sekiguchi Y."/>
            <person name="Tourlousse D.M."/>
        </authorList>
    </citation>
    <scope>NUCLEOTIDE SEQUENCE</scope>
    <source>
        <strain evidence="10">301</strain>
    </source>
</reference>
<protein>
    <submittedName>
        <fullName evidence="10">Spermidine/putrescine ABC transporter permease</fullName>
    </submittedName>
    <submittedName>
        <fullName evidence="11">Spermidine/putrescine transport system permease protein</fullName>
    </submittedName>
</protein>
<feature type="transmembrane region" description="Helical" evidence="8">
    <location>
        <begin position="12"/>
        <end position="37"/>
    </location>
</feature>
<keyword evidence="4" id="KW-1003">Cell membrane</keyword>
<evidence type="ECO:0000256" key="7">
    <source>
        <dbReference type="ARBA" id="ARBA00023136"/>
    </source>
</evidence>
<dbReference type="EMBL" id="JAVDPY010000002">
    <property type="protein sequence ID" value="MDR6333148.1"/>
    <property type="molecule type" value="Genomic_DNA"/>
</dbReference>
<evidence type="ECO:0000259" key="9">
    <source>
        <dbReference type="PROSITE" id="PS50928"/>
    </source>
</evidence>
<feature type="domain" description="ABC transmembrane type-1" evidence="9">
    <location>
        <begin position="66"/>
        <end position="273"/>
    </location>
</feature>
<dbReference type="GO" id="GO:0005886">
    <property type="term" value="C:plasma membrane"/>
    <property type="evidence" value="ECO:0007669"/>
    <property type="project" value="UniProtKB-SubCell"/>
</dbReference>
<gene>
    <name evidence="10" type="primary">potB</name>
    <name evidence="11" type="ORF">GGQ86_001612</name>
    <name evidence="10" type="ORF">XFLAVUS301_10980</name>
</gene>